<dbReference type="PANTHER" id="PTHR31429:SF54">
    <property type="entry name" value="WRKY TRANSCRIPTION FACTOR 9-RELATED"/>
    <property type="match status" value="1"/>
</dbReference>
<evidence type="ECO:0000256" key="4">
    <source>
        <dbReference type="ARBA" id="ARBA00023125"/>
    </source>
</evidence>
<evidence type="ECO:0000256" key="3">
    <source>
        <dbReference type="ARBA" id="ARBA00023054"/>
    </source>
</evidence>
<evidence type="ECO:0000256" key="7">
    <source>
        <dbReference type="ARBA" id="ARBA00061007"/>
    </source>
</evidence>
<dbReference type="SUPFAM" id="SSF118290">
    <property type="entry name" value="WRKY DNA-binding domain"/>
    <property type="match status" value="1"/>
</dbReference>
<keyword evidence="6" id="KW-0539">Nucleus</keyword>
<protein>
    <submittedName>
        <fullName evidence="11">DNA-binding transcription factor</fullName>
    </submittedName>
</protein>
<evidence type="ECO:0000256" key="8">
    <source>
        <dbReference type="SAM" id="Coils"/>
    </source>
</evidence>
<evidence type="ECO:0000256" key="6">
    <source>
        <dbReference type="ARBA" id="ARBA00023242"/>
    </source>
</evidence>
<evidence type="ECO:0000259" key="10">
    <source>
        <dbReference type="PROSITE" id="PS50811"/>
    </source>
</evidence>
<keyword evidence="5" id="KW-0804">Transcription</keyword>
<keyword evidence="3 8" id="KW-0175">Coiled coil</keyword>
<name>A0AAV3QGG4_LITER</name>
<dbReference type="InterPro" id="IPR003657">
    <property type="entry name" value="WRKY_dom"/>
</dbReference>
<sequence length="526" mass="57329">MGGANGIAIDLSLKLRDAQDEEEQENEQNDSPTLYQEKEGASSVDKSSEILNISQLCELQKEMDSMKEENQALRKEVEQTMKDYYDLQMKFSNLQQNKQDVNNDNKKDDRATRLFLSLNGGNEEMSEELVTKCLQTPKSPSSAEDYVGGRGLGLSLMLKSSTIEMEEEKKEEVDMVAGLTSMQGVYSNNKPHGSSFPGIASHHVPSPSNRKARVSVRARCESATMNDGCQWRKYGQKIAKGNPCPRAYYRCTVAAGCPVRKQVQRCLDDMSILITTYEGTHNHPLPVGATAMAATASAAASYMLVDSSSNYYPHLSDNHNTNINSNSSIHASSLSPYPFPSYNNNNPHNHMIINSSSFPYPSEGIGNNHNFITNTNNGNSSVHHDPLQGIVLDLTKNSSLQSSSSSSSPVNLSWMHKMSTNNRININNDTNKLMDCEVGSKSEENNKSFLLAENMSAITSDPKFTVAVAAAISSLINKESTSKTNSATPASTGGTSTAAATDDNNSWVVLESFNSNAKPPMGQSSP</sequence>
<dbReference type="Proteomes" id="UP001454036">
    <property type="component" value="Unassembled WGS sequence"/>
</dbReference>
<evidence type="ECO:0000256" key="9">
    <source>
        <dbReference type="SAM" id="MobiDB-lite"/>
    </source>
</evidence>
<keyword evidence="12" id="KW-1185">Reference proteome</keyword>
<dbReference type="SMART" id="SM00774">
    <property type="entry name" value="WRKY"/>
    <property type="match status" value="1"/>
</dbReference>
<evidence type="ECO:0000256" key="2">
    <source>
        <dbReference type="ARBA" id="ARBA00023015"/>
    </source>
</evidence>
<feature type="region of interest" description="Disordered" evidence="9">
    <location>
        <begin position="478"/>
        <end position="503"/>
    </location>
</feature>
<feature type="compositionally biased region" description="Acidic residues" evidence="9">
    <location>
        <begin position="19"/>
        <end position="28"/>
    </location>
</feature>
<dbReference type="InterPro" id="IPR036576">
    <property type="entry name" value="WRKY_dom_sf"/>
</dbReference>
<gene>
    <name evidence="11" type="ORF">LIER_19100</name>
</gene>
<organism evidence="11 12">
    <name type="scientific">Lithospermum erythrorhizon</name>
    <name type="common">Purple gromwell</name>
    <name type="synonym">Lithospermum officinale var. erythrorhizon</name>
    <dbReference type="NCBI Taxonomy" id="34254"/>
    <lineage>
        <taxon>Eukaryota</taxon>
        <taxon>Viridiplantae</taxon>
        <taxon>Streptophyta</taxon>
        <taxon>Embryophyta</taxon>
        <taxon>Tracheophyta</taxon>
        <taxon>Spermatophyta</taxon>
        <taxon>Magnoliopsida</taxon>
        <taxon>eudicotyledons</taxon>
        <taxon>Gunneridae</taxon>
        <taxon>Pentapetalae</taxon>
        <taxon>asterids</taxon>
        <taxon>lamiids</taxon>
        <taxon>Boraginales</taxon>
        <taxon>Boraginaceae</taxon>
        <taxon>Boraginoideae</taxon>
        <taxon>Lithospermeae</taxon>
        <taxon>Lithospermum</taxon>
    </lineage>
</organism>
<dbReference type="InterPro" id="IPR044810">
    <property type="entry name" value="WRKY_plant"/>
</dbReference>
<dbReference type="EMBL" id="BAABME010004671">
    <property type="protein sequence ID" value="GAA0163162.1"/>
    <property type="molecule type" value="Genomic_DNA"/>
</dbReference>
<comment type="caution">
    <text evidence="11">The sequence shown here is derived from an EMBL/GenBank/DDBJ whole genome shotgun (WGS) entry which is preliminary data.</text>
</comment>
<proteinExistence type="inferred from homology"/>
<dbReference type="Gene3D" id="2.20.25.80">
    <property type="entry name" value="WRKY domain"/>
    <property type="match status" value="1"/>
</dbReference>
<evidence type="ECO:0000256" key="5">
    <source>
        <dbReference type="ARBA" id="ARBA00023163"/>
    </source>
</evidence>
<evidence type="ECO:0000256" key="1">
    <source>
        <dbReference type="ARBA" id="ARBA00004123"/>
    </source>
</evidence>
<evidence type="ECO:0000313" key="11">
    <source>
        <dbReference type="EMBL" id="GAA0163162.1"/>
    </source>
</evidence>
<dbReference type="PROSITE" id="PS50811">
    <property type="entry name" value="WRKY"/>
    <property type="match status" value="1"/>
</dbReference>
<feature type="region of interest" description="Disordered" evidence="9">
    <location>
        <begin position="1"/>
        <end position="47"/>
    </location>
</feature>
<dbReference type="AlphaFoldDB" id="A0AAV3QGG4"/>
<dbReference type="GO" id="GO:0043565">
    <property type="term" value="F:sequence-specific DNA binding"/>
    <property type="evidence" value="ECO:0007669"/>
    <property type="project" value="InterPro"/>
</dbReference>
<accession>A0AAV3QGG4</accession>
<feature type="compositionally biased region" description="Low complexity" evidence="9">
    <location>
        <begin position="484"/>
        <end position="503"/>
    </location>
</feature>
<dbReference type="Pfam" id="PF03106">
    <property type="entry name" value="WRKY"/>
    <property type="match status" value="1"/>
</dbReference>
<feature type="domain" description="WRKY" evidence="10">
    <location>
        <begin position="220"/>
        <end position="286"/>
    </location>
</feature>
<dbReference type="FunFam" id="2.20.25.80:FF:000002">
    <property type="entry name" value="probable WRKY transcription factor 31"/>
    <property type="match status" value="1"/>
</dbReference>
<comment type="subcellular location">
    <subcellularLocation>
        <location evidence="1">Nucleus</location>
    </subcellularLocation>
</comment>
<dbReference type="PANTHER" id="PTHR31429">
    <property type="entry name" value="WRKY TRANSCRIPTION FACTOR 36-RELATED"/>
    <property type="match status" value="1"/>
</dbReference>
<feature type="coiled-coil region" evidence="8">
    <location>
        <begin position="56"/>
        <end position="83"/>
    </location>
</feature>
<evidence type="ECO:0000313" key="12">
    <source>
        <dbReference type="Proteomes" id="UP001454036"/>
    </source>
</evidence>
<keyword evidence="4 11" id="KW-0238">DNA-binding</keyword>
<keyword evidence="2" id="KW-0805">Transcription regulation</keyword>
<dbReference type="GO" id="GO:0003700">
    <property type="term" value="F:DNA-binding transcription factor activity"/>
    <property type="evidence" value="ECO:0007669"/>
    <property type="project" value="InterPro"/>
</dbReference>
<dbReference type="GO" id="GO:0005634">
    <property type="term" value="C:nucleus"/>
    <property type="evidence" value="ECO:0007669"/>
    <property type="project" value="UniProtKB-SubCell"/>
</dbReference>
<comment type="similarity">
    <text evidence="7">Belongs to the WRKY group II-b family.</text>
</comment>
<reference evidence="11 12" key="1">
    <citation type="submission" date="2024-01" db="EMBL/GenBank/DDBJ databases">
        <title>The complete chloroplast genome sequence of Lithospermum erythrorhizon: insights into the phylogenetic relationship among Boraginaceae species and the maternal lineages of purple gromwells.</title>
        <authorList>
            <person name="Okada T."/>
            <person name="Watanabe K."/>
        </authorList>
    </citation>
    <scope>NUCLEOTIDE SEQUENCE [LARGE SCALE GENOMIC DNA]</scope>
</reference>